<feature type="transmembrane region" description="Helical" evidence="10">
    <location>
        <begin position="247"/>
        <end position="267"/>
    </location>
</feature>
<feature type="transmembrane region" description="Helical" evidence="10">
    <location>
        <begin position="142"/>
        <end position="161"/>
    </location>
</feature>
<organism evidence="11 12">
    <name type="scientific">Papilio xuthus</name>
    <name type="common">Asian swallowtail butterfly</name>
    <dbReference type="NCBI Taxonomy" id="66420"/>
    <lineage>
        <taxon>Eukaryota</taxon>
        <taxon>Metazoa</taxon>
        <taxon>Ecdysozoa</taxon>
        <taxon>Arthropoda</taxon>
        <taxon>Hexapoda</taxon>
        <taxon>Insecta</taxon>
        <taxon>Pterygota</taxon>
        <taxon>Neoptera</taxon>
        <taxon>Endopterygota</taxon>
        <taxon>Lepidoptera</taxon>
        <taxon>Glossata</taxon>
        <taxon>Ditrysia</taxon>
        <taxon>Papilionoidea</taxon>
        <taxon>Papilionidae</taxon>
        <taxon>Papilioninae</taxon>
        <taxon>Papilio</taxon>
    </lineage>
</organism>
<comment type="catalytic activity">
    <reaction evidence="10">
        <text>a very-long-chain acyl-CoA + malonyl-CoA + H(+) = a very-long-chain 3-oxoacyl-CoA + CO2 + CoA</text>
        <dbReference type="Rhea" id="RHEA:32727"/>
        <dbReference type="ChEBI" id="CHEBI:15378"/>
        <dbReference type="ChEBI" id="CHEBI:16526"/>
        <dbReference type="ChEBI" id="CHEBI:57287"/>
        <dbReference type="ChEBI" id="CHEBI:57384"/>
        <dbReference type="ChEBI" id="CHEBI:90725"/>
        <dbReference type="ChEBI" id="CHEBI:90736"/>
        <dbReference type="EC" id="2.3.1.199"/>
    </reaction>
</comment>
<feature type="transmembrane region" description="Helical" evidence="10">
    <location>
        <begin position="312"/>
        <end position="330"/>
    </location>
</feature>
<gene>
    <name evidence="11" type="ORF">RR46_11247</name>
</gene>
<evidence type="ECO:0000256" key="1">
    <source>
        <dbReference type="ARBA" id="ARBA00004141"/>
    </source>
</evidence>
<dbReference type="PANTHER" id="PTHR11157:SF103">
    <property type="entry name" value="ELONGATION OF VERY LONG CHAIN FATTY ACIDS PROTEIN"/>
    <property type="match status" value="1"/>
</dbReference>
<reference evidence="11 12" key="1">
    <citation type="journal article" date="2015" name="Nat. Commun.">
        <title>Outbred genome sequencing and CRISPR/Cas9 gene editing in butterflies.</title>
        <authorList>
            <person name="Li X."/>
            <person name="Fan D."/>
            <person name="Zhang W."/>
            <person name="Liu G."/>
            <person name="Zhang L."/>
            <person name="Zhao L."/>
            <person name="Fang X."/>
            <person name="Chen L."/>
            <person name="Dong Y."/>
            <person name="Chen Y."/>
            <person name="Ding Y."/>
            <person name="Zhao R."/>
            <person name="Feng M."/>
            <person name="Zhu Y."/>
            <person name="Feng Y."/>
            <person name="Jiang X."/>
            <person name="Zhu D."/>
            <person name="Xiang H."/>
            <person name="Feng X."/>
            <person name="Li S."/>
            <person name="Wang J."/>
            <person name="Zhang G."/>
            <person name="Kronforst M.R."/>
            <person name="Wang W."/>
        </authorList>
    </citation>
    <scope>NUCLEOTIDE SEQUENCE [LARGE SCALE GENOMIC DNA]</scope>
    <source>
        <strain evidence="11">Ya'a_city_454_Px</strain>
        <tissue evidence="11">Whole body</tissue>
    </source>
</reference>
<accession>A0A194PXQ9</accession>
<dbReference type="GO" id="GO:0009922">
    <property type="term" value="F:fatty acid elongase activity"/>
    <property type="evidence" value="ECO:0007669"/>
    <property type="project" value="UniProtKB-EC"/>
</dbReference>
<dbReference type="Pfam" id="PF01151">
    <property type="entry name" value="ELO"/>
    <property type="match status" value="1"/>
</dbReference>
<dbReference type="GO" id="GO:0019367">
    <property type="term" value="P:fatty acid elongation, saturated fatty acid"/>
    <property type="evidence" value="ECO:0007669"/>
    <property type="project" value="TreeGrafter"/>
</dbReference>
<comment type="similarity">
    <text evidence="10">Belongs to the ELO family.</text>
</comment>
<keyword evidence="12" id="KW-1185">Reference proteome</keyword>
<dbReference type="GO" id="GO:0034625">
    <property type="term" value="P:fatty acid elongation, monounsaturated fatty acid"/>
    <property type="evidence" value="ECO:0007669"/>
    <property type="project" value="TreeGrafter"/>
</dbReference>
<keyword evidence="9 10" id="KW-0275">Fatty acid biosynthesis</keyword>
<name>A0A194PXQ9_PAPXU</name>
<evidence type="ECO:0000313" key="11">
    <source>
        <dbReference type="EMBL" id="KPI98126.1"/>
    </source>
</evidence>
<dbReference type="EMBL" id="KQ459586">
    <property type="protein sequence ID" value="KPI98126.1"/>
    <property type="molecule type" value="Genomic_DNA"/>
</dbReference>
<dbReference type="EC" id="2.3.1.199" evidence="10"/>
<comment type="subcellular location">
    <subcellularLocation>
        <location evidence="1">Membrane</location>
        <topology evidence="1">Multi-pass membrane protein</topology>
    </subcellularLocation>
</comment>
<keyword evidence="6 10" id="KW-1133">Transmembrane helix</keyword>
<sequence>MSHTADGGLTLQEVMSHTIPRLSEGVGRSRAGYLLRGAVDSGAVLSRSCCQTNVVPSSYLPQCVSVNLDVKFEQGYFKMSYLEKIDGYLDSLKIGKSAMVDSWFMMSSPTPILTVVIAYLLFIRIGPKLMKNRSPMKINKLISYYNAAQVVLATMICMKVFKLNLFRDGIIYAGCRYPANTLNPMLLDLGWWYFFAKFTELLDTVFFVLRKKEKQLTFLHVYHHVIMALYSWSYLKFAAGGEGAVLALLNSAVHVVMYTYYLLSGLGPHFQKYLWWKKYVTTMQLIQFVLMLSYCAWTHFSPRCQYAPGFTYFISANVTIFLILFLNFYAKNYKLQKNRQHKMTNGLKDNVNDVNKCNEDVIGDICKGIPNLEDIPCKVEKACEEIIKDGKEYLKRRSVGSFGPECDYDSLINK</sequence>
<proteinExistence type="inferred from homology"/>
<dbReference type="Proteomes" id="UP000053268">
    <property type="component" value="Unassembled WGS sequence"/>
</dbReference>
<dbReference type="InterPro" id="IPR030457">
    <property type="entry name" value="ELO_CS"/>
</dbReference>
<feature type="transmembrane region" description="Helical" evidence="10">
    <location>
        <begin position="190"/>
        <end position="209"/>
    </location>
</feature>
<keyword evidence="7 10" id="KW-0443">Lipid metabolism</keyword>
<keyword evidence="3 10" id="KW-0808">Transferase</keyword>
<keyword evidence="2 10" id="KW-0444">Lipid biosynthesis</keyword>
<keyword evidence="4 10" id="KW-0812">Transmembrane</keyword>
<feature type="transmembrane region" description="Helical" evidence="10">
    <location>
        <begin position="216"/>
        <end position="235"/>
    </location>
</feature>
<dbReference type="GO" id="GO:0005789">
    <property type="term" value="C:endoplasmic reticulum membrane"/>
    <property type="evidence" value="ECO:0007669"/>
    <property type="project" value="TreeGrafter"/>
</dbReference>
<evidence type="ECO:0000256" key="7">
    <source>
        <dbReference type="ARBA" id="ARBA00023098"/>
    </source>
</evidence>
<dbReference type="PROSITE" id="PS01188">
    <property type="entry name" value="ELO"/>
    <property type="match status" value="1"/>
</dbReference>
<dbReference type="STRING" id="66420.A0A194PXQ9"/>
<keyword evidence="8 10" id="KW-0472">Membrane</keyword>
<dbReference type="AlphaFoldDB" id="A0A194PXQ9"/>
<evidence type="ECO:0000256" key="5">
    <source>
        <dbReference type="ARBA" id="ARBA00022832"/>
    </source>
</evidence>
<evidence type="ECO:0000256" key="6">
    <source>
        <dbReference type="ARBA" id="ARBA00022989"/>
    </source>
</evidence>
<evidence type="ECO:0000256" key="4">
    <source>
        <dbReference type="ARBA" id="ARBA00022692"/>
    </source>
</evidence>
<evidence type="ECO:0000313" key="12">
    <source>
        <dbReference type="Proteomes" id="UP000053268"/>
    </source>
</evidence>
<evidence type="ECO:0000256" key="9">
    <source>
        <dbReference type="ARBA" id="ARBA00023160"/>
    </source>
</evidence>
<feature type="transmembrane region" description="Helical" evidence="10">
    <location>
        <begin position="279"/>
        <end position="300"/>
    </location>
</feature>
<dbReference type="GO" id="GO:0034626">
    <property type="term" value="P:fatty acid elongation, polyunsaturated fatty acid"/>
    <property type="evidence" value="ECO:0007669"/>
    <property type="project" value="TreeGrafter"/>
</dbReference>
<feature type="transmembrane region" description="Helical" evidence="10">
    <location>
        <begin position="103"/>
        <end position="122"/>
    </location>
</feature>
<dbReference type="PANTHER" id="PTHR11157">
    <property type="entry name" value="FATTY ACID ACYL TRANSFERASE-RELATED"/>
    <property type="match status" value="1"/>
</dbReference>
<dbReference type="GO" id="GO:0042761">
    <property type="term" value="P:very long-chain fatty acid biosynthetic process"/>
    <property type="evidence" value="ECO:0007669"/>
    <property type="project" value="TreeGrafter"/>
</dbReference>
<dbReference type="InterPro" id="IPR002076">
    <property type="entry name" value="ELO_fam"/>
</dbReference>
<evidence type="ECO:0000256" key="8">
    <source>
        <dbReference type="ARBA" id="ARBA00023136"/>
    </source>
</evidence>
<evidence type="ECO:0000256" key="2">
    <source>
        <dbReference type="ARBA" id="ARBA00022516"/>
    </source>
</evidence>
<evidence type="ECO:0000256" key="3">
    <source>
        <dbReference type="ARBA" id="ARBA00022679"/>
    </source>
</evidence>
<protein>
    <recommendedName>
        <fullName evidence="10">Elongation of very long chain fatty acids protein</fullName>
        <ecNumber evidence="10">2.3.1.199</ecNumber>
    </recommendedName>
    <alternativeName>
        <fullName evidence="10">Very-long-chain 3-oxoacyl-CoA synthase</fullName>
    </alternativeName>
</protein>
<keyword evidence="5 10" id="KW-0276">Fatty acid metabolism</keyword>
<evidence type="ECO:0000256" key="10">
    <source>
        <dbReference type="RuleBase" id="RU361115"/>
    </source>
</evidence>
<dbReference type="GO" id="GO:0030148">
    <property type="term" value="P:sphingolipid biosynthetic process"/>
    <property type="evidence" value="ECO:0007669"/>
    <property type="project" value="TreeGrafter"/>
</dbReference>